<evidence type="ECO:0008006" key="3">
    <source>
        <dbReference type="Google" id="ProtNLM"/>
    </source>
</evidence>
<proteinExistence type="predicted"/>
<evidence type="ECO:0000313" key="2">
    <source>
        <dbReference type="Proteomes" id="UP001602322"/>
    </source>
</evidence>
<dbReference type="Proteomes" id="UP001602322">
    <property type="component" value="Unassembled WGS sequence"/>
</dbReference>
<name>A0ABW6X2R9_9ACTN</name>
<dbReference type="RefSeq" id="WP_387900512.1">
    <property type="nucleotide sequence ID" value="NZ_JBIBEG010000002.1"/>
</dbReference>
<accession>A0ABW6X2R9</accession>
<protein>
    <recommendedName>
        <fullName evidence="3">DUF4253 domain-containing protein</fullName>
    </recommendedName>
</protein>
<dbReference type="EMBL" id="JBIBEG010000002">
    <property type="protein sequence ID" value="MFF5896301.1"/>
    <property type="molecule type" value="Genomic_DNA"/>
</dbReference>
<evidence type="ECO:0000313" key="1">
    <source>
        <dbReference type="EMBL" id="MFF5896301.1"/>
    </source>
</evidence>
<reference evidence="1 2" key="1">
    <citation type="submission" date="2024-10" db="EMBL/GenBank/DDBJ databases">
        <title>The Natural Products Discovery Center: Release of the First 8490 Sequenced Strains for Exploring Actinobacteria Biosynthetic Diversity.</title>
        <authorList>
            <person name="Kalkreuter E."/>
            <person name="Kautsar S.A."/>
            <person name="Yang D."/>
            <person name="Bader C.D."/>
            <person name="Teijaro C.N."/>
            <person name="Fluegel L."/>
            <person name="Davis C.M."/>
            <person name="Simpson J.R."/>
            <person name="Lauterbach L."/>
            <person name="Steele A.D."/>
            <person name="Gui C."/>
            <person name="Meng S."/>
            <person name="Li G."/>
            <person name="Viehrig K."/>
            <person name="Ye F."/>
            <person name="Su P."/>
            <person name="Kiefer A.F."/>
            <person name="Nichols A."/>
            <person name="Cepeda A.J."/>
            <person name="Yan W."/>
            <person name="Fan B."/>
            <person name="Jiang Y."/>
            <person name="Adhikari A."/>
            <person name="Zheng C.-J."/>
            <person name="Schuster L."/>
            <person name="Cowan T.M."/>
            <person name="Smanski M.J."/>
            <person name="Chevrette M.G."/>
            <person name="De Carvalho L.P.S."/>
            <person name="Shen B."/>
        </authorList>
    </citation>
    <scope>NUCLEOTIDE SEQUENCE [LARGE SCALE GENOMIC DNA]</scope>
    <source>
        <strain evidence="1 2">NPDC012540</strain>
    </source>
</reference>
<organism evidence="1 2">
    <name type="scientific">Streptomyces argenteolus</name>
    <dbReference type="NCBI Taxonomy" id="67274"/>
    <lineage>
        <taxon>Bacteria</taxon>
        <taxon>Bacillati</taxon>
        <taxon>Actinomycetota</taxon>
        <taxon>Actinomycetes</taxon>
        <taxon>Kitasatosporales</taxon>
        <taxon>Streptomycetaceae</taxon>
        <taxon>Streptomyces</taxon>
    </lineage>
</organism>
<keyword evidence="2" id="KW-1185">Reference proteome</keyword>
<sequence length="253" mass="28381">MTPSGRTPSRLRLDTALHGLALTFRGMTAVPDEDNCECHWGSAEDLAQLKTPDAELDPDLLRRTWQAIDWRDHGAVLRRILPQFAVALVAGAVEPLFDMGDVGQAFGRGRWQRWSGDQAAAVEEFLHAWWADSLVAPDAAVPAYEVFALCAEASGTVRPWLDVWAVTVHPTADRRLVEAVREWEYDLLGGKLPWYAWDHDEKRVGELSAWLAEHAPARLGSQGAPQELHHQVRLLGLPEPARWEDPHWPGHTY</sequence>
<gene>
    <name evidence="1" type="ORF">ACFY8O_10315</name>
</gene>
<comment type="caution">
    <text evidence="1">The sequence shown here is derived from an EMBL/GenBank/DDBJ whole genome shotgun (WGS) entry which is preliminary data.</text>
</comment>